<evidence type="ECO:0000313" key="1">
    <source>
        <dbReference type="EMBL" id="EQA64679.1"/>
    </source>
</evidence>
<keyword evidence="2" id="KW-1185">Reference proteome</keyword>
<proteinExistence type="predicted"/>
<accession>V6I9Y9</accession>
<dbReference type="EMBL" id="AHMT02000002">
    <property type="protein sequence ID" value="EQA64679.1"/>
    <property type="molecule type" value="Genomic_DNA"/>
</dbReference>
<sequence length="56" mass="6776">MFLVLFRIFLRRLLVETFSVNLSKLVPTTLRAPIRRISYNHSAKVYRNFRRLLPLE</sequence>
<reference evidence="1" key="1">
    <citation type="submission" date="2013-05" db="EMBL/GenBank/DDBJ databases">
        <authorList>
            <person name="Harkins D.M."/>
            <person name="Durkin A.S."/>
            <person name="Brinkac L.M."/>
            <person name="Haft D.H."/>
            <person name="Selengut J.D."/>
            <person name="Sanka R."/>
            <person name="DePew J."/>
            <person name="Purushe J."/>
            <person name="Hartskeerl R.A."/>
            <person name="Ahmed A."/>
            <person name="van der Linden H."/>
            <person name="Goris M.G.A."/>
            <person name="Vinetz J.M."/>
            <person name="Sutton G.G."/>
            <person name="Nierman W.C."/>
            <person name="Fouts D.E."/>
        </authorList>
    </citation>
    <scope>NUCLEOTIDE SEQUENCE [LARGE SCALE GENOMIC DNA]</scope>
    <source>
        <strain evidence="1">L 60</strain>
    </source>
</reference>
<protein>
    <submittedName>
        <fullName evidence="1">Uncharacterized protein</fullName>
    </submittedName>
</protein>
<comment type="caution">
    <text evidence="1">The sequence shown here is derived from an EMBL/GenBank/DDBJ whole genome shotgun (WGS) entry which is preliminary data.</text>
</comment>
<gene>
    <name evidence="1" type="ORF">LEP1GSC062_3973</name>
</gene>
<organism evidence="1 2">
    <name type="scientific">Leptospira alexanderi serovar Manhao 3 str. L 60</name>
    <dbReference type="NCBI Taxonomy" id="1049759"/>
    <lineage>
        <taxon>Bacteria</taxon>
        <taxon>Pseudomonadati</taxon>
        <taxon>Spirochaetota</taxon>
        <taxon>Spirochaetia</taxon>
        <taxon>Leptospirales</taxon>
        <taxon>Leptospiraceae</taxon>
        <taxon>Leptospira</taxon>
    </lineage>
</organism>
<dbReference type="Proteomes" id="UP000018747">
    <property type="component" value="Unassembled WGS sequence"/>
</dbReference>
<dbReference type="AlphaFoldDB" id="V6I9Y9"/>
<evidence type="ECO:0000313" key="2">
    <source>
        <dbReference type="Proteomes" id="UP000018747"/>
    </source>
</evidence>
<name>V6I9Y9_9LEPT</name>